<evidence type="ECO:0000313" key="2">
    <source>
        <dbReference type="EMBL" id="CAK1555526.1"/>
    </source>
</evidence>
<dbReference type="InterPro" id="IPR004302">
    <property type="entry name" value="Cellulose/chitin-bd_N"/>
</dbReference>
<comment type="caution">
    <text evidence="2">The sequence shown here is derived from an EMBL/GenBank/DDBJ whole genome shotgun (WGS) entry which is preliminary data.</text>
</comment>
<evidence type="ECO:0000313" key="3">
    <source>
        <dbReference type="Proteomes" id="UP001497472"/>
    </source>
</evidence>
<dbReference type="PANTHER" id="PTHR21113">
    <property type="entry name" value="AGAP001705-PA"/>
    <property type="match status" value="1"/>
</dbReference>
<dbReference type="Pfam" id="PF03067">
    <property type="entry name" value="LPMO_10"/>
    <property type="match status" value="1"/>
</dbReference>
<organism evidence="2 3">
    <name type="scientific">Leptosia nina</name>
    <dbReference type="NCBI Taxonomy" id="320188"/>
    <lineage>
        <taxon>Eukaryota</taxon>
        <taxon>Metazoa</taxon>
        <taxon>Ecdysozoa</taxon>
        <taxon>Arthropoda</taxon>
        <taxon>Hexapoda</taxon>
        <taxon>Insecta</taxon>
        <taxon>Pterygota</taxon>
        <taxon>Neoptera</taxon>
        <taxon>Endopterygota</taxon>
        <taxon>Lepidoptera</taxon>
        <taxon>Glossata</taxon>
        <taxon>Ditrysia</taxon>
        <taxon>Papilionoidea</taxon>
        <taxon>Pieridae</taxon>
        <taxon>Pierinae</taxon>
        <taxon>Leptosia</taxon>
    </lineage>
</organism>
<evidence type="ECO:0000259" key="1">
    <source>
        <dbReference type="Pfam" id="PF03067"/>
    </source>
</evidence>
<keyword evidence="3" id="KW-1185">Reference proteome</keyword>
<accession>A0AAV1K310</accession>
<dbReference type="PANTHER" id="PTHR21113:SF4">
    <property type="entry name" value="CHITIN-BINDING TYPE-4 DOMAIN-CONTAINING PROTEIN"/>
    <property type="match status" value="1"/>
</dbReference>
<dbReference type="Proteomes" id="UP001497472">
    <property type="component" value="Unassembled WGS sequence"/>
</dbReference>
<gene>
    <name evidence="2" type="ORF">LNINA_LOCUS14338</name>
</gene>
<dbReference type="AlphaFoldDB" id="A0AAV1K310"/>
<sequence>MRLLVAVQIISSIFWHLLLIITFAASVFSHARVWSPPGRATAWRLGFNTTANYDDTGLNCGGFDRQHTKNKGKCGVCGDAYDIATPRPHELGGLYGDGVIVANYTSGQIIDITVEITAFHMGYWYFKLCPKPEAELKQTCFDQFPLELENGGFYYFPEYGGNFTVKYRLPEDLVCEHCVLQWRYVAGNNWGHCDDGTDGMGCGKQETFGSCSDISIHPSNDKGTGKTGKDLDNSMKGVAWKLLGTKYRIYNN</sequence>
<proteinExistence type="predicted"/>
<protein>
    <recommendedName>
        <fullName evidence="1">Chitin-binding type-4 domain-containing protein</fullName>
    </recommendedName>
</protein>
<reference evidence="2 3" key="1">
    <citation type="submission" date="2023-11" db="EMBL/GenBank/DDBJ databases">
        <authorList>
            <person name="Okamura Y."/>
        </authorList>
    </citation>
    <scope>NUCLEOTIDE SEQUENCE [LARGE SCALE GENOMIC DNA]</scope>
</reference>
<name>A0AAV1K310_9NEOP</name>
<dbReference type="EMBL" id="CAVLEF010000280">
    <property type="protein sequence ID" value="CAK1555526.1"/>
    <property type="molecule type" value="Genomic_DNA"/>
</dbReference>
<feature type="domain" description="Chitin-binding type-4" evidence="1">
    <location>
        <begin position="57"/>
        <end position="214"/>
    </location>
</feature>